<sequence length="396" mass="43980">MSSVWQRWRDKTPQSEREYQQQIDPLRAAAPVPVLWLFGKTGSGKSSVIHFLTGAEQATIGEGFRPETKASRRFDFPDSTDPLMTFLDTRGLGEAAYDPIEDIAAYSQTTQLMIVTVRVSDHALVDVLEPLRRIRRATPQRPVLLVLTCLHESTGAIDLSEGIDPFDAPPASEDPAAAEPLPPIPAELQTLIDRKSEQFAGLYDHLVPVDLTRLEDGFADPEFGGRRLRQAILQYLPHAYRQSMLSLASDAQQHRSKRQRRARWQILASSSLAATAGAVPVPWVDIPVVLAIQSHLAIRLGKIYEQELTASHWAALSSAAGSRIATRMALREVLKLIPWVGMAAGAASAFAFTYALGMSWDWYFASLHQGRAPSVDKLREIFADELQRGHELWKAE</sequence>
<dbReference type="Pfam" id="PF01926">
    <property type="entry name" value="MMR_HSR1"/>
    <property type="match status" value="1"/>
</dbReference>
<dbReference type="Proteomes" id="UP000316770">
    <property type="component" value="Chromosome"/>
</dbReference>
<evidence type="ECO:0000313" key="4">
    <source>
        <dbReference type="Proteomes" id="UP000316770"/>
    </source>
</evidence>
<dbReference type="SUPFAM" id="SSF52540">
    <property type="entry name" value="P-loop containing nucleoside triphosphate hydrolases"/>
    <property type="match status" value="1"/>
</dbReference>
<keyword evidence="1" id="KW-0472">Membrane</keyword>
<dbReference type="EMBL" id="CP036318">
    <property type="protein sequence ID" value="QDV59398.1"/>
    <property type="molecule type" value="Genomic_DNA"/>
</dbReference>
<dbReference type="InterPro" id="IPR006073">
    <property type="entry name" value="GTP-bd"/>
</dbReference>
<dbReference type="CDD" id="cd00882">
    <property type="entry name" value="Ras_like_GTPase"/>
    <property type="match status" value="1"/>
</dbReference>
<name>A0A518J241_9BACT</name>
<reference evidence="3 4" key="1">
    <citation type="submission" date="2019-02" db="EMBL/GenBank/DDBJ databases">
        <title>Deep-cultivation of Planctomycetes and their phenomic and genomic characterization uncovers novel biology.</title>
        <authorList>
            <person name="Wiegand S."/>
            <person name="Jogler M."/>
            <person name="Boedeker C."/>
            <person name="Pinto D."/>
            <person name="Vollmers J."/>
            <person name="Rivas-Marin E."/>
            <person name="Kohn T."/>
            <person name="Peeters S.H."/>
            <person name="Heuer A."/>
            <person name="Rast P."/>
            <person name="Oberbeckmann S."/>
            <person name="Bunk B."/>
            <person name="Jeske O."/>
            <person name="Meyerdierks A."/>
            <person name="Storesund J.E."/>
            <person name="Kallscheuer N."/>
            <person name="Luecker S."/>
            <person name="Lage O.M."/>
            <person name="Pohl T."/>
            <person name="Merkel B.J."/>
            <person name="Hornburger P."/>
            <person name="Mueller R.-W."/>
            <person name="Bruemmer F."/>
            <person name="Labrenz M."/>
            <person name="Spormann A.M."/>
            <person name="Op den Camp H."/>
            <person name="Overmann J."/>
            <person name="Amann R."/>
            <person name="Jetten M.S.M."/>
            <person name="Mascher T."/>
            <person name="Medema M.H."/>
            <person name="Devos D.P."/>
            <person name="Kaster A.-K."/>
            <person name="Ovreas L."/>
            <person name="Rohde M."/>
            <person name="Galperin M.Y."/>
            <person name="Jogler C."/>
        </authorList>
    </citation>
    <scope>NUCLEOTIDE SEQUENCE [LARGE SCALE GENOMIC DNA]</scope>
    <source>
        <strain evidence="3 4">Mal33</strain>
    </source>
</reference>
<evidence type="ECO:0000256" key="1">
    <source>
        <dbReference type="SAM" id="Phobius"/>
    </source>
</evidence>
<proteinExistence type="predicted"/>
<gene>
    <name evidence="3" type="ORF">Mal33_54330</name>
</gene>
<keyword evidence="1" id="KW-0812">Transmembrane</keyword>
<dbReference type="InterPro" id="IPR027417">
    <property type="entry name" value="P-loop_NTPase"/>
</dbReference>
<accession>A0A518J241</accession>
<keyword evidence="4" id="KW-1185">Reference proteome</keyword>
<keyword evidence="1" id="KW-1133">Transmembrane helix</keyword>
<evidence type="ECO:0000313" key="3">
    <source>
        <dbReference type="EMBL" id="QDV59398.1"/>
    </source>
</evidence>
<dbReference type="RefSeq" id="WP_145290844.1">
    <property type="nucleotide sequence ID" value="NZ_CP036318.1"/>
</dbReference>
<feature type="domain" description="G" evidence="2">
    <location>
        <begin position="37"/>
        <end position="148"/>
    </location>
</feature>
<protein>
    <recommendedName>
        <fullName evidence="2">G domain-containing protein</fullName>
    </recommendedName>
</protein>
<evidence type="ECO:0000259" key="2">
    <source>
        <dbReference type="Pfam" id="PF01926"/>
    </source>
</evidence>
<dbReference type="GO" id="GO:0005525">
    <property type="term" value="F:GTP binding"/>
    <property type="evidence" value="ECO:0007669"/>
    <property type="project" value="InterPro"/>
</dbReference>
<organism evidence="3 4">
    <name type="scientific">Rosistilla oblonga</name>
    <dbReference type="NCBI Taxonomy" id="2527990"/>
    <lineage>
        <taxon>Bacteria</taxon>
        <taxon>Pseudomonadati</taxon>
        <taxon>Planctomycetota</taxon>
        <taxon>Planctomycetia</taxon>
        <taxon>Pirellulales</taxon>
        <taxon>Pirellulaceae</taxon>
        <taxon>Rosistilla</taxon>
    </lineage>
</organism>
<feature type="transmembrane region" description="Helical" evidence="1">
    <location>
        <begin position="336"/>
        <end position="357"/>
    </location>
</feature>
<dbReference type="Gene3D" id="3.40.50.300">
    <property type="entry name" value="P-loop containing nucleotide triphosphate hydrolases"/>
    <property type="match status" value="1"/>
</dbReference>
<dbReference type="AlphaFoldDB" id="A0A518J241"/>